<dbReference type="Pfam" id="PF18565">
    <property type="entry name" value="Glyco_hydro2_C5"/>
    <property type="match status" value="1"/>
</dbReference>
<dbReference type="PRINTS" id="PR00132">
    <property type="entry name" value="GLHYDRLASE2"/>
</dbReference>
<dbReference type="InterPro" id="IPR048229">
    <property type="entry name" value="GalB-like"/>
</dbReference>
<dbReference type="Pfam" id="PF02836">
    <property type="entry name" value="Glyco_hydro_2_C"/>
    <property type="match status" value="1"/>
</dbReference>
<keyword evidence="2" id="KW-0378">Hydrolase</keyword>
<dbReference type="InterPro" id="IPR008964">
    <property type="entry name" value="Invasin/intimin_cell_adhesion"/>
</dbReference>
<dbReference type="InterPro" id="IPR051913">
    <property type="entry name" value="GH2_Domain-Containing"/>
</dbReference>
<evidence type="ECO:0008006" key="12">
    <source>
        <dbReference type="Google" id="ProtNLM"/>
    </source>
</evidence>
<dbReference type="Gene3D" id="2.60.120.260">
    <property type="entry name" value="Galactose-binding domain-like"/>
    <property type="match status" value="1"/>
</dbReference>
<dbReference type="OrthoDB" id="408532at2759"/>
<evidence type="ECO:0000256" key="3">
    <source>
        <dbReference type="ARBA" id="ARBA00023295"/>
    </source>
</evidence>
<dbReference type="NCBIfam" id="NF041463">
    <property type="entry name" value="GalB"/>
    <property type="match status" value="1"/>
</dbReference>
<evidence type="ECO:0000313" key="10">
    <source>
        <dbReference type="EMBL" id="TRX98109.1"/>
    </source>
</evidence>
<accession>A0A553ID44</accession>
<evidence type="ECO:0000256" key="2">
    <source>
        <dbReference type="ARBA" id="ARBA00022801"/>
    </source>
</evidence>
<dbReference type="Gene3D" id="3.20.20.80">
    <property type="entry name" value="Glycosidases"/>
    <property type="match status" value="1"/>
</dbReference>
<feature type="domain" description="Glycoside hydrolase family 2 catalytic" evidence="6">
    <location>
        <begin position="372"/>
        <end position="534"/>
    </location>
</feature>
<dbReference type="InterPro" id="IPR013783">
    <property type="entry name" value="Ig-like_fold"/>
</dbReference>
<gene>
    <name evidence="10" type="ORF">FHL15_000754</name>
</gene>
<evidence type="ECO:0000256" key="4">
    <source>
        <dbReference type="SAM" id="SignalP"/>
    </source>
</evidence>
<keyword evidence="11" id="KW-1185">Reference proteome</keyword>
<comment type="similarity">
    <text evidence="1">Belongs to the glycosyl hydrolase 2 family.</text>
</comment>
<dbReference type="GO" id="GO:0004553">
    <property type="term" value="F:hydrolase activity, hydrolyzing O-glycosyl compounds"/>
    <property type="evidence" value="ECO:0007669"/>
    <property type="project" value="InterPro"/>
</dbReference>
<feature type="domain" description="Glycosyl hydrolases family 2 sugar binding" evidence="7">
    <location>
        <begin position="113"/>
        <end position="216"/>
    </location>
</feature>
<dbReference type="InterPro" id="IPR040605">
    <property type="entry name" value="Glyco_hydro2_dom5"/>
</dbReference>
<organism evidence="10 11">
    <name type="scientific">Xylaria flabelliformis</name>
    <dbReference type="NCBI Taxonomy" id="2512241"/>
    <lineage>
        <taxon>Eukaryota</taxon>
        <taxon>Fungi</taxon>
        <taxon>Dikarya</taxon>
        <taxon>Ascomycota</taxon>
        <taxon>Pezizomycotina</taxon>
        <taxon>Sordariomycetes</taxon>
        <taxon>Xylariomycetidae</taxon>
        <taxon>Xylariales</taxon>
        <taxon>Xylariaceae</taxon>
        <taxon>Xylaria</taxon>
    </lineage>
</organism>
<protein>
    <recommendedName>
        <fullName evidence="12">Beta-galactosidase</fullName>
    </recommendedName>
</protein>
<dbReference type="Gene3D" id="2.60.40.10">
    <property type="entry name" value="Immunoglobulins"/>
    <property type="match status" value="3"/>
</dbReference>
<dbReference type="STRING" id="2512241.A0A553ID44"/>
<evidence type="ECO:0000259" key="8">
    <source>
        <dbReference type="Pfam" id="PF16355"/>
    </source>
</evidence>
<dbReference type="PANTHER" id="PTHR42732">
    <property type="entry name" value="BETA-GALACTOSIDASE"/>
    <property type="match status" value="1"/>
</dbReference>
<dbReference type="EMBL" id="VFLP01000003">
    <property type="protein sequence ID" value="TRX98109.1"/>
    <property type="molecule type" value="Genomic_DNA"/>
</dbReference>
<feature type="domain" description="DUF4982" evidence="8">
    <location>
        <begin position="714"/>
        <end position="773"/>
    </location>
</feature>
<feature type="domain" description="Glycoside hydrolase family 2 immunoglobulin-like beta-sandwich" evidence="5">
    <location>
        <begin position="249"/>
        <end position="365"/>
    </location>
</feature>
<evidence type="ECO:0000313" key="11">
    <source>
        <dbReference type="Proteomes" id="UP000319160"/>
    </source>
</evidence>
<dbReference type="InterPro" id="IPR006104">
    <property type="entry name" value="Glyco_hydro_2_N"/>
</dbReference>
<evidence type="ECO:0000256" key="1">
    <source>
        <dbReference type="ARBA" id="ARBA00007401"/>
    </source>
</evidence>
<name>A0A553ID44_9PEZI</name>
<dbReference type="InterPro" id="IPR006102">
    <property type="entry name" value="Ig-like_GH2"/>
</dbReference>
<feature type="chain" id="PRO_5021779969" description="Beta-galactosidase" evidence="4">
    <location>
        <begin position="30"/>
        <end position="902"/>
    </location>
</feature>
<dbReference type="InterPro" id="IPR008979">
    <property type="entry name" value="Galactose-bd-like_sf"/>
</dbReference>
<proteinExistence type="inferred from homology"/>
<dbReference type="Proteomes" id="UP000319160">
    <property type="component" value="Unassembled WGS sequence"/>
</dbReference>
<evidence type="ECO:0000259" key="7">
    <source>
        <dbReference type="Pfam" id="PF02837"/>
    </source>
</evidence>
<dbReference type="InterPro" id="IPR032311">
    <property type="entry name" value="DUF4982"/>
</dbReference>
<dbReference type="Pfam" id="PF00703">
    <property type="entry name" value="Glyco_hydro_2"/>
    <property type="match status" value="1"/>
</dbReference>
<dbReference type="SUPFAM" id="SSF49373">
    <property type="entry name" value="Invasin/intimin cell-adhesion fragments"/>
    <property type="match status" value="1"/>
</dbReference>
<dbReference type="SUPFAM" id="SSF49303">
    <property type="entry name" value="beta-Galactosidase/glucuronidase domain"/>
    <property type="match status" value="1"/>
</dbReference>
<dbReference type="InterPro" id="IPR017853">
    <property type="entry name" value="GH"/>
</dbReference>
<dbReference type="Pfam" id="PF16355">
    <property type="entry name" value="DUF4982"/>
    <property type="match status" value="1"/>
</dbReference>
<dbReference type="SUPFAM" id="SSF51445">
    <property type="entry name" value="(Trans)glycosidases"/>
    <property type="match status" value="1"/>
</dbReference>
<dbReference type="AlphaFoldDB" id="A0A553ID44"/>
<evidence type="ECO:0000259" key="5">
    <source>
        <dbReference type="Pfam" id="PF00703"/>
    </source>
</evidence>
<evidence type="ECO:0000259" key="9">
    <source>
        <dbReference type="Pfam" id="PF18565"/>
    </source>
</evidence>
<dbReference type="InterPro" id="IPR006103">
    <property type="entry name" value="Glyco_hydro_2_cat"/>
</dbReference>
<dbReference type="SUPFAM" id="SSF49785">
    <property type="entry name" value="Galactose-binding domain-like"/>
    <property type="match status" value="1"/>
</dbReference>
<evidence type="ECO:0000259" key="6">
    <source>
        <dbReference type="Pfam" id="PF02836"/>
    </source>
</evidence>
<dbReference type="InterPro" id="IPR036156">
    <property type="entry name" value="Beta-gal/glucu_dom_sf"/>
</dbReference>
<dbReference type="PANTHER" id="PTHR42732:SF1">
    <property type="entry name" value="BETA-MANNOSIDASE"/>
    <property type="match status" value="1"/>
</dbReference>
<dbReference type="InterPro" id="IPR006101">
    <property type="entry name" value="Glyco_hydro_2"/>
</dbReference>
<comment type="caution">
    <text evidence="10">The sequence shown here is derived from an EMBL/GenBank/DDBJ whole genome shotgun (WGS) entry which is preliminary data.</text>
</comment>
<feature type="domain" description="Glycoside hydrolase family 2" evidence="9">
    <location>
        <begin position="786"/>
        <end position="888"/>
    </location>
</feature>
<feature type="signal peptide" evidence="4">
    <location>
        <begin position="1"/>
        <end position="29"/>
    </location>
</feature>
<sequence>MLAYWVLNNAFQLFSLGFLALIWSPNVAARVIEVHHPRSPTGGRQVIRLDTDWRFWHSFENPDGITYNQLKAYILPSSNDFIANPSDRHQQPSSEPNITVQYADNNFDDSSWETARVPHDWAIKGPFYVGDDVPVGGGMGRLPVQGVGWYRRKINIEPDDADKQIYLDIDGAMSYAIVWLNGKLVGGWPYGYNSFRLDLTPHTVVGQDNQLAVRLDNPTESSRWYPGGGLYRNVWLTKVDKTHVGQWGTYITTEASSSSSATLNLVVSVENKAKTARDIRISTDVFEFDPETGRRGRKVASFPRISRIVSPNQSIDFNSSTTVLNPRLWGAWPSQNPNMHIAITTLYTGDGDKAIDTYETRFGIRTFTLDSNKGLIVNGLPTRIQGVDQHHDLGSIGAAFNLRAAQRQLEILREMGVNAIRMSHNPPAPELLDLLDQHGFLVMDEIFDCWEIQKNPNDFHLIFPDWYEADLRAFMRRDRNHPSIYLWSVGNEVGEQHTDEAGVAVARRLVGIAHDEEPTRLVTSAMNFAKPNMTFPTAFDVISLNYQGEGIRDTPAYSQLSGIATPPLYDSFKGAYPEKMIESSETASSLSSRGIYIFPVTSVISAPVNDTSGGNSTTMQVSAYNLYSADFGSSPDKVFAAQDQHPFVAGEFVWTGFDYIGEPTPYYSARSSYSGIIDLAGFPKDRYYLYQSRWRPDLRTAHILPHWTWPDRIGKVTPVHVFSSADEAELFVNGKSQGRLVKTQYSYRFRWDEVVYAPGELHVVTYKDGKIWAKATVETVGDAAGLRLTADRPSIRADGEDLVYITAEVIDNKGRVVPQATNYITFDVSGVGELVATDNGDPTDFTVFPSKHRKAFSGLALAIARAKMGKPGPITVTASGANLQPAKVAVKAIWGVNLVLLK</sequence>
<keyword evidence="3" id="KW-0326">Glycosidase</keyword>
<dbReference type="GO" id="GO:0005975">
    <property type="term" value="P:carbohydrate metabolic process"/>
    <property type="evidence" value="ECO:0007669"/>
    <property type="project" value="InterPro"/>
</dbReference>
<keyword evidence="4" id="KW-0732">Signal</keyword>
<reference evidence="11" key="1">
    <citation type="submission" date="2019-06" db="EMBL/GenBank/DDBJ databases">
        <title>Draft genome sequence of the griseofulvin-producing fungus Xylaria cubensis strain G536.</title>
        <authorList>
            <person name="Mead M.E."/>
            <person name="Raja H.A."/>
            <person name="Steenwyk J.L."/>
            <person name="Knowles S.L."/>
            <person name="Oberlies N.H."/>
            <person name="Rokas A."/>
        </authorList>
    </citation>
    <scope>NUCLEOTIDE SEQUENCE [LARGE SCALE GENOMIC DNA]</scope>
    <source>
        <strain evidence="11">G536</strain>
    </source>
</reference>
<dbReference type="Pfam" id="PF02837">
    <property type="entry name" value="Glyco_hydro_2_N"/>
    <property type="match status" value="1"/>
</dbReference>